<comment type="caution">
    <text evidence="2">The sequence shown here is derived from an EMBL/GenBank/DDBJ whole genome shotgun (WGS) entry which is preliminary data.</text>
</comment>
<protein>
    <submittedName>
        <fullName evidence="2">Uncharacterized protein</fullName>
    </submittedName>
</protein>
<name>A0A9W4TTY9_9ASCO</name>
<keyword evidence="3" id="KW-1185">Reference proteome</keyword>
<feature type="signal peptide" evidence="1">
    <location>
        <begin position="1"/>
        <end position="20"/>
    </location>
</feature>
<keyword evidence="1" id="KW-0732">Signal</keyword>
<sequence>MNFQTLLFTLFLCLVQFVSAYPITKRFIISPSSPVFSLIAIHKGEEFQANLVKFNGTSIKLNTKDKALFGQIEASNGYVLNLPSLNSTNATNTTIDVLVNSQNQLVSTTRNGSASEHFGINNTFLTFNNSTQFRACPETPLNATTNSSSIEYDLFFDPRNNTRCEFGTGYDVKLLVQVSLPITFNEQTNSADIFSNLKRDAIEQEEGLFKRLYSKIFN</sequence>
<dbReference type="AlphaFoldDB" id="A0A9W4TTY9"/>
<evidence type="ECO:0000313" key="2">
    <source>
        <dbReference type="EMBL" id="CAI5757074.1"/>
    </source>
</evidence>
<feature type="chain" id="PRO_5040960217" evidence="1">
    <location>
        <begin position="21"/>
        <end position="218"/>
    </location>
</feature>
<proteinExistence type="predicted"/>
<gene>
    <name evidence="2" type="ORF">CANVERA_P1591</name>
</gene>
<evidence type="ECO:0000256" key="1">
    <source>
        <dbReference type="SAM" id="SignalP"/>
    </source>
</evidence>
<reference evidence="2" key="1">
    <citation type="submission" date="2022-12" db="EMBL/GenBank/DDBJ databases">
        <authorList>
            <person name="Brejova B."/>
        </authorList>
    </citation>
    <scope>NUCLEOTIDE SEQUENCE</scope>
</reference>
<dbReference type="Proteomes" id="UP001152885">
    <property type="component" value="Unassembled WGS sequence"/>
</dbReference>
<evidence type="ECO:0000313" key="3">
    <source>
        <dbReference type="Proteomes" id="UP001152885"/>
    </source>
</evidence>
<dbReference type="EMBL" id="CANTUO010000001">
    <property type="protein sequence ID" value="CAI5757074.1"/>
    <property type="molecule type" value="Genomic_DNA"/>
</dbReference>
<accession>A0A9W4TTY9</accession>
<dbReference type="OrthoDB" id="4091906at2759"/>
<organism evidence="2 3">
    <name type="scientific">Candida verbasci</name>
    <dbReference type="NCBI Taxonomy" id="1227364"/>
    <lineage>
        <taxon>Eukaryota</taxon>
        <taxon>Fungi</taxon>
        <taxon>Dikarya</taxon>
        <taxon>Ascomycota</taxon>
        <taxon>Saccharomycotina</taxon>
        <taxon>Pichiomycetes</taxon>
        <taxon>Debaryomycetaceae</taxon>
        <taxon>Candida/Lodderomyces clade</taxon>
        <taxon>Candida</taxon>
    </lineage>
</organism>